<evidence type="ECO:0000313" key="2">
    <source>
        <dbReference type="EMBL" id="KAK9105543.1"/>
    </source>
</evidence>
<name>A0AAP0FAC4_9MAGN</name>
<accession>A0AAP0FAC4</accession>
<protein>
    <recommendedName>
        <fullName evidence="1">Nudix hydrolase domain-containing protein</fullName>
    </recommendedName>
</protein>
<dbReference type="InterPro" id="IPR000086">
    <property type="entry name" value="NUDIX_hydrolase_dom"/>
</dbReference>
<dbReference type="SUPFAM" id="SSF55811">
    <property type="entry name" value="Nudix"/>
    <property type="match status" value="1"/>
</dbReference>
<feature type="domain" description="Nudix hydrolase" evidence="1">
    <location>
        <begin position="11"/>
        <end position="118"/>
    </location>
</feature>
<dbReference type="GO" id="GO:0035539">
    <property type="term" value="F:8-oxo-7,8-dihydrodeoxyguanosine triphosphate pyrophosphatase activity"/>
    <property type="evidence" value="ECO:0007669"/>
    <property type="project" value="TreeGrafter"/>
</dbReference>
<sequence length="118" mass="12706">MATTAGGLGAIPRVAVVVFIAKGKTILLGRRRSSSGGCSAFALPGVTSSSVRPDRESFEECAVREVKEETGLDIEKTEYITVTNNLFLQKPKPSHYVTICVRAVLADEQQEPQNIEPA</sequence>
<dbReference type="PANTHER" id="PTHR16099:SF5">
    <property type="entry name" value="NUCLEOTIDE TRIPHOSPHATE DIPHOSPHATASE NUDT15"/>
    <property type="match status" value="1"/>
</dbReference>
<dbReference type="EMBL" id="JBBNAG010000009">
    <property type="protein sequence ID" value="KAK9105543.1"/>
    <property type="molecule type" value="Genomic_DNA"/>
</dbReference>
<reference evidence="2 3" key="1">
    <citation type="submission" date="2024-01" db="EMBL/GenBank/DDBJ databases">
        <title>Genome assemblies of Stephania.</title>
        <authorList>
            <person name="Yang L."/>
        </authorList>
    </citation>
    <scope>NUCLEOTIDE SEQUENCE [LARGE SCALE GENOMIC DNA]</scope>
    <source>
        <strain evidence="2">JXDWG</strain>
        <tissue evidence="2">Leaf</tissue>
    </source>
</reference>
<evidence type="ECO:0000259" key="1">
    <source>
        <dbReference type="PROSITE" id="PS51462"/>
    </source>
</evidence>
<proteinExistence type="predicted"/>
<dbReference type="Gene3D" id="3.90.79.10">
    <property type="entry name" value="Nucleoside Triphosphate Pyrophosphohydrolase"/>
    <property type="match status" value="1"/>
</dbReference>
<dbReference type="GO" id="GO:0005829">
    <property type="term" value="C:cytosol"/>
    <property type="evidence" value="ECO:0007669"/>
    <property type="project" value="TreeGrafter"/>
</dbReference>
<organism evidence="2 3">
    <name type="scientific">Stephania cephalantha</name>
    <dbReference type="NCBI Taxonomy" id="152367"/>
    <lineage>
        <taxon>Eukaryota</taxon>
        <taxon>Viridiplantae</taxon>
        <taxon>Streptophyta</taxon>
        <taxon>Embryophyta</taxon>
        <taxon>Tracheophyta</taxon>
        <taxon>Spermatophyta</taxon>
        <taxon>Magnoliopsida</taxon>
        <taxon>Ranunculales</taxon>
        <taxon>Menispermaceae</taxon>
        <taxon>Menispermoideae</taxon>
        <taxon>Cissampelideae</taxon>
        <taxon>Stephania</taxon>
    </lineage>
</organism>
<keyword evidence="3" id="KW-1185">Reference proteome</keyword>
<dbReference type="PANTHER" id="PTHR16099">
    <property type="entry name" value="8-OXO-DGTP DIPHOSPHATES NUDT15"/>
    <property type="match status" value="1"/>
</dbReference>
<dbReference type="Proteomes" id="UP001419268">
    <property type="component" value="Unassembled WGS sequence"/>
</dbReference>
<comment type="caution">
    <text evidence="2">The sequence shown here is derived from an EMBL/GenBank/DDBJ whole genome shotgun (WGS) entry which is preliminary data.</text>
</comment>
<dbReference type="CDD" id="cd04678">
    <property type="entry name" value="NUDIX_MTH2_Nudt15"/>
    <property type="match status" value="1"/>
</dbReference>
<dbReference type="PROSITE" id="PS51462">
    <property type="entry name" value="NUDIX"/>
    <property type="match status" value="1"/>
</dbReference>
<gene>
    <name evidence="2" type="ORF">Scep_022387</name>
</gene>
<evidence type="ECO:0000313" key="3">
    <source>
        <dbReference type="Proteomes" id="UP001419268"/>
    </source>
</evidence>
<dbReference type="GO" id="GO:0006203">
    <property type="term" value="P:dGTP catabolic process"/>
    <property type="evidence" value="ECO:0007669"/>
    <property type="project" value="TreeGrafter"/>
</dbReference>
<dbReference type="InterPro" id="IPR015797">
    <property type="entry name" value="NUDIX_hydrolase-like_dom_sf"/>
</dbReference>
<dbReference type="AlphaFoldDB" id="A0AAP0FAC4"/>
<dbReference type="Pfam" id="PF00293">
    <property type="entry name" value="NUDIX"/>
    <property type="match status" value="1"/>
</dbReference>